<organism evidence="2 3">
    <name type="scientific">Mycena alexandri</name>
    <dbReference type="NCBI Taxonomy" id="1745969"/>
    <lineage>
        <taxon>Eukaryota</taxon>
        <taxon>Fungi</taxon>
        <taxon>Dikarya</taxon>
        <taxon>Basidiomycota</taxon>
        <taxon>Agaricomycotina</taxon>
        <taxon>Agaricomycetes</taxon>
        <taxon>Agaricomycetidae</taxon>
        <taxon>Agaricales</taxon>
        <taxon>Marasmiineae</taxon>
        <taxon>Mycenaceae</taxon>
        <taxon>Mycena</taxon>
    </lineage>
</organism>
<comment type="caution">
    <text evidence="2">The sequence shown here is derived from an EMBL/GenBank/DDBJ whole genome shotgun (WGS) entry which is preliminary data.</text>
</comment>
<name>A0AAD6S183_9AGAR</name>
<gene>
    <name evidence="2" type="ORF">C8F04DRAFT_1197793</name>
</gene>
<evidence type="ECO:0000313" key="3">
    <source>
        <dbReference type="Proteomes" id="UP001218188"/>
    </source>
</evidence>
<feature type="region of interest" description="Disordered" evidence="1">
    <location>
        <begin position="288"/>
        <end position="357"/>
    </location>
</feature>
<dbReference type="Proteomes" id="UP001218188">
    <property type="component" value="Unassembled WGS sequence"/>
</dbReference>
<feature type="region of interest" description="Disordered" evidence="1">
    <location>
        <begin position="430"/>
        <end position="465"/>
    </location>
</feature>
<feature type="region of interest" description="Disordered" evidence="1">
    <location>
        <begin position="158"/>
        <end position="212"/>
    </location>
</feature>
<feature type="compositionally biased region" description="Basic and acidic residues" evidence="1">
    <location>
        <begin position="248"/>
        <end position="273"/>
    </location>
</feature>
<feature type="region of interest" description="Disordered" evidence="1">
    <location>
        <begin position="248"/>
        <end position="275"/>
    </location>
</feature>
<dbReference type="AlphaFoldDB" id="A0AAD6S183"/>
<feature type="compositionally biased region" description="Basic and acidic residues" evidence="1">
    <location>
        <begin position="181"/>
        <end position="192"/>
    </location>
</feature>
<dbReference type="EMBL" id="JARJCM010000297">
    <property type="protein sequence ID" value="KAJ7019351.1"/>
    <property type="molecule type" value="Genomic_DNA"/>
</dbReference>
<proteinExistence type="predicted"/>
<sequence length="863" mass="95681">MSRSNADSSRTLHVPSPVLIVQLNELLVSLDLQFTVQSHVQLTPALLVCILESILPSDRPLPISERRRRTLVDSNTQKVHCIKIFLGVLQDILRKDVGLSKMDPRRLAFGEEEETYFIARLLCWYGRRNGLVSRRHSGRDVPDIASPSTLITALTKGTETPLPAEPDSDTPDTSVSAPSWTDDKAGGPRCIHEVPSPSLVLSPSSTHPAELESSFLSDYPQNTTIRRGGYLSLTDEDAQIAAFEEHRRLQRLDKRPQREPHDETQLLDDRTQDDSVLAYEQERKRDLIKRLGKRRQPDPDEDEDEQLTGDSMPDMYPLTLIRLGKRRQQEPHEDQDADTPPLFHDDLMPDTDDHDHDPDPSLAAAVVHERQRKFKLMQRKADLLDGVALLRLHVIAGAELLPSARDATHSQGAGDCRLFKEVTTVFSPRRDCGSSSPTAGRLTRPPWTPIPARIWPTSSRPRTAETKAPMVSSLRSLRASTNCAGFTQCLDCVIRRAATCARPASVSRWAVGSRVVVDPGVLGMRVPAGRMVAYYHREAAPPPPWTARRQHVAQKGRLLILRKTELLVSVSVGILGHRRTGDLGLTLPYREALSPPRHAAVAYWSVILDLPGSRSIAVLDNQTRARTHCKSGQLHLLAPIHQYREPAAPFIVSPGSLPAMNTHGFRRSYWTVILETCWDRAATPSSTARLKQAVHEWRIHPLDATAADTIASAAGQRESFTFTPTTPPRGQTQFAGGCVPAPHASCGGGRSAPRWSRTPPAGRGFLHGTGLIHQPPWFRICADLAGSPSTQDRRPFSLSRLLASPKIQRPPWAQRYPTSSSSADLPLFPSSGVSPRTSLFWTTWVPSYITRLTSYSTVYTPSA</sequence>
<evidence type="ECO:0000256" key="1">
    <source>
        <dbReference type="SAM" id="MobiDB-lite"/>
    </source>
</evidence>
<feature type="compositionally biased region" description="Basic and acidic residues" evidence="1">
    <location>
        <begin position="343"/>
        <end position="357"/>
    </location>
</feature>
<keyword evidence="3" id="KW-1185">Reference proteome</keyword>
<reference evidence="2" key="1">
    <citation type="submission" date="2023-03" db="EMBL/GenBank/DDBJ databases">
        <title>Massive genome expansion in bonnet fungi (Mycena s.s.) driven by repeated elements and novel gene families across ecological guilds.</title>
        <authorList>
            <consortium name="Lawrence Berkeley National Laboratory"/>
            <person name="Harder C.B."/>
            <person name="Miyauchi S."/>
            <person name="Viragh M."/>
            <person name="Kuo A."/>
            <person name="Thoen E."/>
            <person name="Andreopoulos B."/>
            <person name="Lu D."/>
            <person name="Skrede I."/>
            <person name="Drula E."/>
            <person name="Henrissat B."/>
            <person name="Morin E."/>
            <person name="Kohler A."/>
            <person name="Barry K."/>
            <person name="LaButti K."/>
            <person name="Morin E."/>
            <person name="Salamov A."/>
            <person name="Lipzen A."/>
            <person name="Mereny Z."/>
            <person name="Hegedus B."/>
            <person name="Baldrian P."/>
            <person name="Stursova M."/>
            <person name="Weitz H."/>
            <person name="Taylor A."/>
            <person name="Grigoriev I.V."/>
            <person name="Nagy L.G."/>
            <person name="Martin F."/>
            <person name="Kauserud H."/>
        </authorList>
    </citation>
    <scope>NUCLEOTIDE SEQUENCE</scope>
    <source>
        <strain evidence="2">CBHHK200</strain>
    </source>
</reference>
<feature type="compositionally biased region" description="Low complexity" evidence="1">
    <location>
        <begin position="194"/>
        <end position="205"/>
    </location>
</feature>
<evidence type="ECO:0000313" key="2">
    <source>
        <dbReference type="EMBL" id="KAJ7019351.1"/>
    </source>
</evidence>
<accession>A0AAD6S183</accession>
<protein>
    <submittedName>
        <fullName evidence="2">Uncharacterized protein</fullName>
    </submittedName>
</protein>